<organism evidence="1 2">
    <name type="scientific">Hebeloma cylindrosporum</name>
    <dbReference type="NCBI Taxonomy" id="76867"/>
    <lineage>
        <taxon>Eukaryota</taxon>
        <taxon>Fungi</taxon>
        <taxon>Dikarya</taxon>
        <taxon>Basidiomycota</taxon>
        <taxon>Agaricomycotina</taxon>
        <taxon>Agaricomycetes</taxon>
        <taxon>Agaricomycetidae</taxon>
        <taxon>Agaricales</taxon>
        <taxon>Agaricineae</taxon>
        <taxon>Hymenogastraceae</taxon>
        <taxon>Hebeloma</taxon>
    </lineage>
</organism>
<reference evidence="1 2" key="1">
    <citation type="submission" date="2014-04" db="EMBL/GenBank/DDBJ databases">
        <authorList>
            <consortium name="DOE Joint Genome Institute"/>
            <person name="Kuo A."/>
            <person name="Gay G."/>
            <person name="Dore J."/>
            <person name="Kohler A."/>
            <person name="Nagy L.G."/>
            <person name="Floudas D."/>
            <person name="Copeland A."/>
            <person name="Barry K.W."/>
            <person name="Cichocki N."/>
            <person name="Veneault-Fourrey C."/>
            <person name="LaButti K."/>
            <person name="Lindquist E.A."/>
            <person name="Lipzen A."/>
            <person name="Lundell T."/>
            <person name="Morin E."/>
            <person name="Murat C."/>
            <person name="Sun H."/>
            <person name="Tunlid A."/>
            <person name="Henrissat B."/>
            <person name="Grigoriev I.V."/>
            <person name="Hibbett D.S."/>
            <person name="Martin F."/>
            <person name="Nordberg H.P."/>
            <person name="Cantor M.N."/>
            <person name="Hua S.X."/>
        </authorList>
    </citation>
    <scope>NUCLEOTIDE SEQUENCE [LARGE SCALE GENOMIC DNA]</scope>
    <source>
        <strain evidence="2">h7</strain>
    </source>
</reference>
<name>A0A0C2XG59_HEBCY</name>
<keyword evidence="2" id="KW-1185">Reference proteome</keyword>
<evidence type="ECO:0008006" key="3">
    <source>
        <dbReference type="Google" id="ProtNLM"/>
    </source>
</evidence>
<proteinExistence type="predicted"/>
<dbReference type="HOGENOM" id="CLU_400636_0_0_1"/>
<dbReference type="Proteomes" id="UP000053424">
    <property type="component" value="Unassembled WGS sequence"/>
</dbReference>
<sequence length="675" mass="77804">METLDRHGFQPPAESRRKSLTARMFRGAVQGLPGIHVHKPPVPHLLRSNTAPTEAEASLINLAIGNAYLLRTRFHRIISGSETHGDWRDRIRLTRAITQYNFEVATDFIEEQYAILSPIRKLCPEVLEAIFLRTLPSCLMDLSGRRRRNADLPWALSQVCQSWRSTALLTPALWTKFPTVNLSADSTGSADYRAFLVRLLKRARHVVLHIFVDKDGKFGDDTDMVLDVLVAHSTKWKGIFIEAPFSITFQLSGIKERLPELEWLYLRGFLSVGPQDAIESREIDFFRSAPKLRVARVEGEIYRNAPLPYSQLTDYSQGNGHEHRLKDLLATRRPQLQRFSVRNFCESATFRDMTMVNTISNLTKFEFEFAFELRSFQILDTFDLIPAVSSLILRSQSSALRYIYLRTQRVTPGELNTLLQNAPAVEHLNITIPPAQDITYLLYHPDVAPCLRTCGFYTDNKLSHKLIVALRSFAKSCCEEVEDTVPDCNALYGLRRLQTVYLHSPFCYPPLEEKQRQLEGWNSTTETSDYLKELRRGFFFKVPEITMGQLLPQEKPRTLPRQKDPVNRLLVLTEELAVTELADIYASGIHLTLRSLSRVQSGKYREPVERIFDKWKRLIDGGSNELRWVMLERDTLIYLSKHNEVRRKVNAFQMTDPRGLRRMDIPLDDLPWLNV</sequence>
<dbReference type="AlphaFoldDB" id="A0A0C2XG59"/>
<gene>
    <name evidence="1" type="ORF">M413DRAFT_31295</name>
</gene>
<dbReference type="STRING" id="686832.A0A0C2XG59"/>
<reference evidence="2" key="2">
    <citation type="submission" date="2015-01" db="EMBL/GenBank/DDBJ databases">
        <title>Evolutionary Origins and Diversification of the Mycorrhizal Mutualists.</title>
        <authorList>
            <consortium name="DOE Joint Genome Institute"/>
            <consortium name="Mycorrhizal Genomics Consortium"/>
            <person name="Kohler A."/>
            <person name="Kuo A."/>
            <person name="Nagy L.G."/>
            <person name="Floudas D."/>
            <person name="Copeland A."/>
            <person name="Barry K.W."/>
            <person name="Cichocki N."/>
            <person name="Veneault-Fourrey C."/>
            <person name="LaButti K."/>
            <person name="Lindquist E.A."/>
            <person name="Lipzen A."/>
            <person name="Lundell T."/>
            <person name="Morin E."/>
            <person name="Murat C."/>
            <person name="Riley R."/>
            <person name="Ohm R."/>
            <person name="Sun H."/>
            <person name="Tunlid A."/>
            <person name="Henrissat B."/>
            <person name="Grigoriev I.V."/>
            <person name="Hibbett D.S."/>
            <person name="Martin F."/>
        </authorList>
    </citation>
    <scope>NUCLEOTIDE SEQUENCE [LARGE SCALE GENOMIC DNA]</scope>
    <source>
        <strain evidence="2">h7</strain>
    </source>
</reference>
<dbReference type="EMBL" id="KN831801">
    <property type="protein sequence ID" value="KIM36898.1"/>
    <property type="molecule type" value="Genomic_DNA"/>
</dbReference>
<evidence type="ECO:0000313" key="2">
    <source>
        <dbReference type="Proteomes" id="UP000053424"/>
    </source>
</evidence>
<dbReference type="OrthoDB" id="3365698at2759"/>
<protein>
    <recommendedName>
        <fullName evidence="3">F-box domain-containing protein</fullName>
    </recommendedName>
</protein>
<evidence type="ECO:0000313" key="1">
    <source>
        <dbReference type="EMBL" id="KIM36898.1"/>
    </source>
</evidence>
<accession>A0A0C2XG59</accession>